<proteinExistence type="predicted"/>
<dbReference type="EMBL" id="JARAYU010000013">
    <property type="protein sequence ID" value="MDX3704033.1"/>
    <property type="molecule type" value="Genomic_DNA"/>
</dbReference>
<protein>
    <recommendedName>
        <fullName evidence="4">Secreted protein</fullName>
    </recommendedName>
</protein>
<reference evidence="2 3" key="1">
    <citation type="journal article" date="2023" name="Microb. Genom.">
        <title>Mesoterricola silvestris gen. nov., sp. nov., Mesoterricola sediminis sp. nov., Geothrix oryzae sp. nov., Geothrix edaphica sp. nov., Geothrix rubra sp. nov., and Geothrix limicola sp. nov., six novel members of Acidobacteriota isolated from soils.</title>
        <authorList>
            <person name="Weisberg A.J."/>
            <person name="Pearce E."/>
            <person name="Kramer C.G."/>
            <person name="Chang J.H."/>
            <person name="Clarke C.R."/>
        </authorList>
    </citation>
    <scope>NUCLEOTIDE SEQUENCE [LARGE SCALE GENOMIC DNA]</scope>
    <source>
        <strain evidence="2 3">ID09-01A</strain>
    </source>
</reference>
<accession>A0ABU4NMI6</accession>
<dbReference type="Proteomes" id="UP001271274">
    <property type="component" value="Unassembled WGS sequence"/>
</dbReference>
<organism evidence="2 3">
    <name type="scientific">Streptomyces europaeiscabiei</name>
    <dbReference type="NCBI Taxonomy" id="146819"/>
    <lineage>
        <taxon>Bacteria</taxon>
        <taxon>Bacillati</taxon>
        <taxon>Actinomycetota</taxon>
        <taxon>Actinomycetes</taxon>
        <taxon>Kitasatosporales</taxon>
        <taxon>Streptomycetaceae</taxon>
        <taxon>Streptomyces</taxon>
    </lineage>
</organism>
<name>A0ABU4NMI6_9ACTN</name>
<gene>
    <name evidence="2" type="ORF">PV662_30615</name>
</gene>
<comment type="caution">
    <text evidence="2">The sequence shown here is derived from an EMBL/GenBank/DDBJ whole genome shotgun (WGS) entry which is preliminary data.</text>
</comment>
<keyword evidence="3" id="KW-1185">Reference proteome</keyword>
<evidence type="ECO:0000256" key="1">
    <source>
        <dbReference type="SAM" id="MobiDB-lite"/>
    </source>
</evidence>
<evidence type="ECO:0000313" key="3">
    <source>
        <dbReference type="Proteomes" id="UP001271274"/>
    </source>
</evidence>
<evidence type="ECO:0008006" key="4">
    <source>
        <dbReference type="Google" id="ProtNLM"/>
    </source>
</evidence>
<evidence type="ECO:0000313" key="2">
    <source>
        <dbReference type="EMBL" id="MDX3704033.1"/>
    </source>
</evidence>
<sequence>MVLAVIVTLGAVVAVLLAATGGEGSPDEKTPGETGRGSSPSPTPSLSLPSSLPSDLPTLPSGIPSALPSDLPSEFPSEFPSDLGSLFPAPVGDAG</sequence>
<dbReference type="RefSeq" id="WP_240439814.1">
    <property type="nucleotide sequence ID" value="NZ_JARAUR010000040.1"/>
</dbReference>
<feature type="region of interest" description="Disordered" evidence="1">
    <location>
        <begin position="18"/>
        <end position="95"/>
    </location>
</feature>
<feature type="compositionally biased region" description="Low complexity" evidence="1">
    <location>
        <begin position="38"/>
        <end position="61"/>
    </location>
</feature>